<evidence type="ECO:0000313" key="2">
    <source>
        <dbReference type="EMBL" id="KGE02863.1"/>
    </source>
</evidence>
<dbReference type="eggNOG" id="COG3956">
    <property type="taxonomic scope" value="Bacteria"/>
</dbReference>
<dbReference type="InterPro" id="IPR048015">
    <property type="entry name" value="NTP-PPase_MazG-like_N"/>
</dbReference>
<evidence type="ECO:0000259" key="1">
    <source>
        <dbReference type="Pfam" id="PF03819"/>
    </source>
</evidence>
<dbReference type="EMBL" id="AUVB01000080">
    <property type="protein sequence ID" value="KGE02863.1"/>
    <property type="molecule type" value="Genomic_DNA"/>
</dbReference>
<dbReference type="PANTHER" id="PTHR30522:SF0">
    <property type="entry name" value="NUCLEOSIDE TRIPHOSPHATE PYROPHOSPHOHYDROLASE"/>
    <property type="match status" value="1"/>
</dbReference>
<dbReference type="GO" id="GO:0046061">
    <property type="term" value="P:dATP catabolic process"/>
    <property type="evidence" value="ECO:0007669"/>
    <property type="project" value="TreeGrafter"/>
</dbReference>
<organism evidence="2 3">
    <name type="scientific">Pseudohaliea rubra DSM 19751</name>
    <dbReference type="NCBI Taxonomy" id="1265313"/>
    <lineage>
        <taxon>Bacteria</taxon>
        <taxon>Pseudomonadati</taxon>
        <taxon>Pseudomonadota</taxon>
        <taxon>Gammaproteobacteria</taxon>
        <taxon>Cellvibrionales</taxon>
        <taxon>Halieaceae</taxon>
        <taxon>Pseudohaliea</taxon>
    </lineage>
</organism>
<dbReference type="CDD" id="cd11529">
    <property type="entry name" value="NTP-PPase_MazG_Cterm"/>
    <property type="match status" value="1"/>
</dbReference>
<keyword evidence="2" id="KW-0378">Hydrolase</keyword>
<reference evidence="2 3" key="1">
    <citation type="journal article" date="2014" name="Genome Announc.">
        <title>Genome Sequence of Gammaproteobacterial Pseudohaliea rubra Type Strain DSM 19751, Isolated from Coastal Seawater of the Mediterranean Sea.</title>
        <authorList>
            <person name="Spring S."/>
            <person name="Fiebig A."/>
            <person name="Riedel T."/>
            <person name="Goker M."/>
            <person name="Klenk H.P."/>
        </authorList>
    </citation>
    <scope>NUCLEOTIDE SEQUENCE [LARGE SCALE GENOMIC DNA]</scope>
    <source>
        <strain evidence="2 3">DSM 19751</strain>
    </source>
</reference>
<dbReference type="HOGENOM" id="CLU_038356_0_1_6"/>
<sequence length="276" mass="30392">MPDQDCYGLDDLLRIMERLRDPETGCPWDLKQDFQSIVPSTIEECYELADAIEQGDFDHVAEELGDVLFQVVFYGQLGREAGLFDFPGIVHTLADKLVRRHPHVFAAGAIEGVMRGDLDEQQVKAQWEAIKADERRARDQGHVLADVPRALPALPRAQKLQKRAARVGFDWENPAGVFAKLDEELAELRAAVTAGEGAAISEEVGDLLFTCVNLARQLKVDSETALRGANAKFEARIRAMEEAVQAEGGRLENLDAQALEQRWAAAKATLASTKGG</sequence>
<dbReference type="Proteomes" id="UP000029640">
    <property type="component" value="Unassembled WGS sequence"/>
</dbReference>
<gene>
    <name evidence="2" type="ORF">HRUBRA_02507</name>
</gene>
<dbReference type="Gene3D" id="1.10.287.1080">
    <property type="entry name" value="MazG-like"/>
    <property type="match status" value="2"/>
</dbReference>
<name>A0A095VP12_9GAMM</name>
<dbReference type="PATRIC" id="fig|1265313.6.peg.2471"/>
<comment type="caution">
    <text evidence="2">The sequence shown here is derived from an EMBL/GenBank/DDBJ whole genome shotgun (WGS) entry which is preliminary data.</text>
</comment>
<dbReference type="GO" id="GO:0047693">
    <property type="term" value="F:ATP diphosphatase activity"/>
    <property type="evidence" value="ECO:0007669"/>
    <property type="project" value="UniProtKB-EC"/>
</dbReference>
<dbReference type="GO" id="GO:0046081">
    <property type="term" value="P:dUTP catabolic process"/>
    <property type="evidence" value="ECO:0007669"/>
    <property type="project" value="TreeGrafter"/>
</dbReference>
<dbReference type="RefSeq" id="WP_035516115.1">
    <property type="nucleotide sequence ID" value="NZ_KN234761.1"/>
</dbReference>
<dbReference type="AlphaFoldDB" id="A0A095VP12"/>
<keyword evidence="3" id="KW-1185">Reference proteome</keyword>
<dbReference type="GO" id="GO:0046047">
    <property type="term" value="P:TTP catabolic process"/>
    <property type="evidence" value="ECO:0007669"/>
    <property type="project" value="TreeGrafter"/>
</dbReference>
<dbReference type="NCBIfam" id="NF007113">
    <property type="entry name" value="PRK09562.1"/>
    <property type="match status" value="1"/>
</dbReference>
<dbReference type="GO" id="GO:0046076">
    <property type="term" value="P:dTTP catabolic process"/>
    <property type="evidence" value="ECO:0007669"/>
    <property type="project" value="TreeGrafter"/>
</dbReference>
<dbReference type="EC" id="3.6.1.8" evidence="2"/>
<proteinExistence type="predicted"/>
<dbReference type="CDD" id="cd11528">
    <property type="entry name" value="NTP-PPase_MazG_Nterm"/>
    <property type="match status" value="1"/>
</dbReference>
<dbReference type="InterPro" id="IPR048011">
    <property type="entry name" value="NTP-PPase_MazG-like_C"/>
</dbReference>
<feature type="domain" description="NTP pyrophosphohydrolase MazG-like" evidence="1">
    <location>
        <begin position="178"/>
        <end position="236"/>
    </location>
</feature>
<feature type="domain" description="NTP pyrophosphohydrolase MazG-like" evidence="1">
    <location>
        <begin position="32"/>
        <end position="105"/>
    </location>
</feature>
<dbReference type="GO" id="GO:0006203">
    <property type="term" value="P:dGTP catabolic process"/>
    <property type="evidence" value="ECO:0007669"/>
    <property type="project" value="TreeGrafter"/>
</dbReference>
<dbReference type="InterPro" id="IPR011551">
    <property type="entry name" value="NTP_PyrPHydrolase_MazG"/>
</dbReference>
<dbReference type="GO" id="GO:0006950">
    <property type="term" value="P:response to stress"/>
    <property type="evidence" value="ECO:0007669"/>
    <property type="project" value="UniProtKB-ARBA"/>
</dbReference>
<dbReference type="GO" id="GO:0046052">
    <property type="term" value="P:UTP catabolic process"/>
    <property type="evidence" value="ECO:0007669"/>
    <property type="project" value="TreeGrafter"/>
</dbReference>
<dbReference type="PANTHER" id="PTHR30522">
    <property type="entry name" value="NUCLEOSIDE TRIPHOSPHATE PYROPHOSPHOHYDROLASE"/>
    <property type="match status" value="1"/>
</dbReference>
<accession>A0A095VP12</accession>
<evidence type="ECO:0000313" key="3">
    <source>
        <dbReference type="Proteomes" id="UP000029640"/>
    </source>
</evidence>
<dbReference type="SUPFAM" id="SSF101386">
    <property type="entry name" value="all-alpha NTP pyrophosphatases"/>
    <property type="match status" value="2"/>
</dbReference>
<dbReference type="STRING" id="1265313.HRUBRA_02507"/>
<dbReference type="NCBIfam" id="TIGR00444">
    <property type="entry name" value="mazG"/>
    <property type="match status" value="1"/>
</dbReference>
<protein>
    <submittedName>
        <fullName evidence="2">Nucleoside triphosphate pyrophosphohydrolase MazG</fullName>
        <ecNumber evidence="2">3.6.1.8</ecNumber>
    </submittedName>
</protein>
<dbReference type="Pfam" id="PF03819">
    <property type="entry name" value="MazG"/>
    <property type="match status" value="2"/>
</dbReference>
<dbReference type="FunFam" id="1.10.287.1080:FF:000001">
    <property type="entry name" value="Nucleoside triphosphate pyrophosphohydrolase"/>
    <property type="match status" value="1"/>
</dbReference>
<dbReference type="InterPro" id="IPR004518">
    <property type="entry name" value="MazG-like_dom"/>
</dbReference>